<protein>
    <submittedName>
        <fullName evidence="1">Uncharacterized protein</fullName>
    </submittedName>
</protein>
<dbReference type="Proteomes" id="UP000790709">
    <property type="component" value="Unassembled WGS sequence"/>
</dbReference>
<accession>A0ACB8B559</accession>
<evidence type="ECO:0000313" key="2">
    <source>
        <dbReference type="Proteomes" id="UP000790709"/>
    </source>
</evidence>
<sequence length="133" mass="15026">MADVSCLLRPRHQIRVKQGLRLRSQTISHCCVSTKPFGRTLHLSKRVLGRSRGDPFIAAFLLRRCHDHSRQRAQDGTTKRPIVSIPPRSLFASPPHFPKDVGLGRRLWEYDAKVALRRIVAGYGAGPKQSYMG</sequence>
<name>A0ACB8B559_9AGAM</name>
<dbReference type="EMBL" id="MU266567">
    <property type="protein sequence ID" value="KAH7920645.1"/>
    <property type="molecule type" value="Genomic_DNA"/>
</dbReference>
<keyword evidence="2" id="KW-1185">Reference proteome</keyword>
<organism evidence="1 2">
    <name type="scientific">Leucogyrophana mollusca</name>
    <dbReference type="NCBI Taxonomy" id="85980"/>
    <lineage>
        <taxon>Eukaryota</taxon>
        <taxon>Fungi</taxon>
        <taxon>Dikarya</taxon>
        <taxon>Basidiomycota</taxon>
        <taxon>Agaricomycotina</taxon>
        <taxon>Agaricomycetes</taxon>
        <taxon>Agaricomycetidae</taxon>
        <taxon>Boletales</taxon>
        <taxon>Boletales incertae sedis</taxon>
        <taxon>Leucogyrophana</taxon>
    </lineage>
</organism>
<reference evidence="1" key="1">
    <citation type="journal article" date="2021" name="New Phytol.">
        <title>Evolutionary innovations through gain and loss of genes in the ectomycorrhizal Boletales.</title>
        <authorList>
            <person name="Wu G."/>
            <person name="Miyauchi S."/>
            <person name="Morin E."/>
            <person name="Kuo A."/>
            <person name="Drula E."/>
            <person name="Varga T."/>
            <person name="Kohler A."/>
            <person name="Feng B."/>
            <person name="Cao Y."/>
            <person name="Lipzen A."/>
            <person name="Daum C."/>
            <person name="Hundley H."/>
            <person name="Pangilinan J."/>
            <person name="Johnson J."/>
            <person name="Barry K."/>
            <person name="LaButti K."/>
            <person name="Ng V."/>
            <person name="Ahrendt S."/>
            <person name="Min B."/>
            <person name="Choi I.G."/>
            <person name="Park H."/>
            <person name="Plett J.M."/>
            <person name="Magnuson J."/>
            <person name="Spatafora J.W."/>
            <person name="Nagy L.G."/>
            <person name="Henrissat B."/>
            <person name="Grigoriev I.V."/>
            <person name="Yang Z.L."/>
            <person name="Xu J."/>
            <person name="Martin F.M."/>
        </authorList>
    </citation>
    <scope>NUCLEOTIDE SEQUENCE</scope>
    <source>
        <strain evidence="1">KUC20120723A-06</strain>
    </source>
</reference>
<proteinExistence type="predicted"/>
<evidence type="ECO:0000313" key="1">
    <source>
        <dbReference type="EMBL" id="KAH7920645.1"/>
    </source>
</evidence>
<gene>
    <name evidence="1" type="ORF">BV22DRAFT_1039606</name>
</gene>
<comment type="caution">
    <text evidence="1">The sequence shown here is derived from an EMBL/GenBank/DDBJ whole genome shotgun (WGS) entry which is preliminary data.</text>
</comment>